<evidence type="ECO:0000256" key="2">
    <source>
        <dbReference type="SAM" id="Phobius"/>
    </source>
</evidence>
<dbReference type="STRING" id="1851148.SMSP2_02698"/>
<evidence type="ECO:0008006" key="5">
    <source>
        <dbReference type="Google" id="ProtNLM"/>
    </source>
</evidence>
<organism evidence="3 4">
    <name type="scientific">Limihaloglobus sulfuriphilus</name>
    <dbReference type="NCBI Taxonomy" id="1851148"/>
    <lineage>
        <taxon>Bacteria</taxon>
        <taxon>Pseudomonadati</taxon>
        <taxon>Planctomycetota</taxon>
        <taxon>Phycisphaerae</taxon>
        <taxon>Sedimentisphaerales</taxon>
        <taxon>Sedimentisphaeraceae</taxon>
        <taxon>Limihaloglobus</taxon>
    </lineage>
</organism>
<sequence>MKDYTKYQFSSKKAGTADKSGNDKTELKKCRDCGSEVSRQARICPSCGAPDPWKSSWNGYGFEYKSRAKLFGIPLLHVSFKYLNRMPVPAVGIISVGQVGLGIINISQFGLGIFSVHQFGIAGISISQFTISCTGITQLGIFIFRGIGQITMDLMPEVLAPMF</sequence>
<feature type="transmembrane region" description="Helical" evidence="2">
    <location>
        <begin position="90"/>
        <end position="114"/>
    </location>
</feature>
<dbReference type="Proteomes" id="UP000188181">
    <property type="component" value="Chromosome"/>
</dbReference>
<dbReference type="KEGG" id="pbas:SMSP2_02698"/>
<keyword evidence="4" id="KW-1185">Reference proteome</keyword>
<name>A0A1Q2MHY3_9BACT</name>
<keyword evidence="2" id="KW-0472">Membrane</keyword>
<evidence type="ECO:0000313" key="3">
    <source>
        <dbReference type="EMBL" id="AQQ72315.1"/>
    </source>
</evidence>
<keyword evidence="2" id="KW-1133">Transmembrane helix</keyword>
<evidence type="ECO:0000256" key="1">
    <source>
        <dbReference type="SAM" id="MobiDB-lite"/>
    </source>
</evidence>
<feature type="transmembrane region" description="Helical" evidence="2">
    <location>
        <begin position="120"/>
        <end position="144"/>
    </location>
</feature>
<dbReference type="AlphaFoldDB" id="A0A1Q2MHY3"/>
<evidence type="ECO:0000313" key="4">
    <source>
        <dbReference type="Proteomes" id="UP000188181"/>
    </source>
</evidence>
<dbReference type="EMBL" id="CP019646">
    <property type="protein sequence ID" value="AQQ72315.1"/>
    <property type="molecule type" value="Genomic_DNA"/>
</dbReference>
<accession>A0A1Q2MHY3</accession>
<protein>
    <recommendedName>
        <fullName evidence="5">Zinc-ribbon domain-containing protein</fullName>
    </recommendedName>
</protein>
<feature type="region of interest" description="Disordered" evidence="1">
    <location>
        <begin position="1"/>
        <end position="27"/>
    </location>
</feature>
<dbReference type="RefSeq" id="WP_222566361.1">
    <property type="nucleotide sequence ID" value="NZ_CP019646.1"/>
</dbReference>
<reference evidence="4" key="1">
    <citation type="submission" date="2017-02" db="EMBL/GenBank/DDBJ databases">
        <title>Comparative genomics and description of representatives of a novel lineage of planctomycetes thriving in anoxic sediments.</title>
        <authorList>
            <person name="Spring S."/>
            <person name="Bunk B."/>
            <person name="Sproer C."/>
        </authorList>
    </citation>
    <scope>NUCLEOTIDE SEQUENCE [LARGE SCALE GENOMIC DNA]</scope>
    <source>
        <strain evidence="4">SM-Chi-D1</strain>
    </source>
</reference>
<gene>
    <name evidence="3" type="ORF">SMSP2_02698</name>
</gene>
<keyword evidence="2" id="KW-0812">Transmembrane</keyword>
<proteinExistence type="predicted"/>